<dbReference type="Pfam" id="PF13505">
    <property type="entry name" value="OMP_b-brl"/>
    <property type="match status" value="1"/>
</dbReference>
<proteinExistence type="inferred from homology"/>
<dbReference type="AlphaFoldDB" id="A0A2D2CV50"/>
<feature type="chain" id="PRO_5013823854" evidence="6">
    <location>
        <begin position="23"/>
        <end position="277"/>
    </location>
</feature>
<keyword evidence="2 6" id="KW-0732">Signal</keyword>
<reference evidence="9" key="1">
    <citation type="submission" date="2017-10" db="EMBL/GenBank/DDBJ databases">
        <title>Completed PacBio SMRT sequence of Methylosinus trichosporium OB3b reveals presence of a third large plasmid.</title>
        <authorList>
            <person name="Charles T.C."/>
            <person name="Lynch M.D.J."/>
            <person name="Heil J.R."/>
            <person name="Cheng J."/>
        </authorList>
    </citation>
    <scope>NUCLEOTIDE SEQUENCE [LARGE SCALE GENOMIC DNA]</scope>
    <source>
        <strain evidence="9">OB3b</strain>
    </source>
</reference>
<evidence type="ECO:0000256" key="5">
    <source>
        <dbReference type="ARBA" id="ARBA00038306"/>
    </source>
</evidence>
<dbReference type="EMBL" id="CP023737">
    <property type="protein sequence ID" value="ATQ66702.1"/>
    <property type="molecule type" value="Genomic_DNA"/>
</dbReference>
<evidence type="ECO:0000256" key="4">
    <source>
        <dbReference type="ARBA" id="ARBA00023237"/>
    </source>
</evidence>
<protein>
    <submittedName>
        <fullName evidence="8">Porin family protein</fullName>
    </submittedName>
</protein>
<dbReference type="KEGG" id="mtw:CQW49_01425"/>
<dbReference type="Gene3D" id="2.40.160.20">
    <property type="match status" value="1"/>
</dbReference>
<dbReference type="STRING" id="595536.GCA_000178815_00659"/>
<dbReference type="InterPro" id="IPR011250">
    <property type="entry name" value="OMP/PagP_B-barrel"/>
</dbReference>
<dbReference type="InterPro" id="IPR051692">
    <property type="entry name" value="OMP-like"/>
</dbReference>
<comment type="similarity">
    <text evidence="5">Belongs to the Omp25/RopB family.</text>
</comment>
<dbReference type="GO" id="GO:0009279">
    <property type="term" value="C:cell outer membrane"/>
    <property type="evidence" value="ECO:0007669"/>
    <property type="project" value="UniProtKB-SubCell"/>
</dbReference>
<dbReference type="InterPro" id="IPR027385">
    <property type="entry name" value="Beta-barrel_OMP"/>
</dbReference>
<dbReference type="PANTHER" id="PTHR34001:SF3">
    <property type="entry name" value="BLL7405 PROTEIN"/>
    <property type="match status" value="1"/>
</dbReference>
<gene>
    <name evidence="8" type="ORF">CQW49_01425</name>
</gene>
<evidence type="ECO:0000256" key="6">
    <source>
        <dbReference type="SAM" id="SignalP"/>
    </source>
</evidence>
<evidence type="ECO:0000256" key="1">
    <source>
        <dbReference type="ARBA" id="ARBA00004442"/>
    </source>
</evidence>
<dbReference type="Proteomes" id="UP000230709">
    <property type="component" value="Chromosome"/>
</dbReference>
<evidence type="ECO:0000256" key="3">
    <source>
        <dbReference type="ARBA" id="ARBA00023136"/>
    </source>
</evidence>
<feature type="signal peptide" evidence="6">
    <location>
        <begin position="1"/>
        <end position="22"/>
    </location>
</feature>
<sequence>MKKYVVAASMLALAFGMGSASAADLPSRKDAPAFLPPPPPPPMWTGFYVGLNAGYGWTNNNTVTQSYADTGSAGFGAQALGGNFPWNASVSNDGFIGGGQIGYNAQVYNSFVVGLEADMQGVASDRQAASYYGPTASASISRSLDYLGTVRGRVGYLVTPTLLAYATGGLAYGQANLSGAYYGTATGSDSFSDTRVGYSVGGGFEWLFMPHWSAKAEYLYYDLGNATTPGASFAYTDGAGAQNSWAQSTARFDGHVVRAGVNYHFNFMGGEPSTVKY</sequence>
<keyword evidence="4" id="KW-0998">Cell outer membrane</keyword>
<dbReference type="PANTHER" id="PTHR34001">
    <property type="entry name" value="BLL7405 PROTEIN"/>
    <property type="match status" value="1"/>
</dbReference>
<organism evidence="8 9">
    <name type="scientific">Methylosinus trichosporium (strain ATCC 35070 / NCIMB 11131 / UNIQEM 75 / OB3b)</name>
    <dbReference type="NCBI Taxonomy" id="595536"/>
    <lineage>
        <taxon>Bacteria</taxon>
        <taxon>Pseudomonadati</taxon>
        <taxon>Pseudomonadota</taxon>
        <taxon>Alphaproteobacteria</taxon>
        <taxon>Hyphomicrobiales</taxon>
        <taxon>Methylocystaceae</taxon>
        <taxon>Methylosinus</taxon>
    </lineage>
</organism>
<evidence type="ECO:0000259" key="7">
    <source>
        <dbReference type="Pfam" id="PF13505"/>
    </source>
</evidence>
<keyword evidence="3" id="KW-0472">Membrane</keyword>
<name>A0A2D2CV50_METT3</name>
<feature type="domain" description="Outer membrane protein beta-barrel" evidence="7">
    <location>
        <begin position="13"/>
        <end position="265"/>
    </location>
</feature>
<evidence type="ECO:0000313" key="9">
    <source>
        <dbReference type="Proteomes" id="UP000230709"/>
    </source>
</evidence>
<evidence type="ECO:0000313" key="8">
    <source>
        <dbReference type="EMBL" id="ATQ66702.1"/>
    </source>
</evidence>
<comment type="subcellular location">
    <subcellularLocation>
        <location evidence="1">Cell outer membrane</location>
    </subcellularLocation>
</comment>
<accession>A0A2D2CV50</accession>
<keyword evidence="9" id="KW-1185">Reference proteome</keyword>
<dbReference type="RefSeq" id="WP_003610792.1">
    <property type="nucleotide sequence ID" value="NZ_ADVE02000001.1"/>
</dbReference>
<dbReference type="SUPFAM" id="SSF56925">
    <property type="entry name" value="OMPA-like"/>
    <property type="match status" value="1"/>
</dbReference>
<evidence type="ECO:0000256" key="2">
    <source>
        <dbReference type="ARBA" id="ARBA00022729"/>
    </source>
</evidence>